<evidence type="ECO:0000313" key="2">
    <source>
        <dbReference type="EMBL" id="AEL26052.1"/>
    </source>
</evidence>
<reference evidence="3" key="1">
    <citation type="submission" date="2011-07" db="EMBL/GenBank/DDBJ databases">
        <title>The complete genome of Cyclobacterium marinum DSM 745.</title>
        <authorList>
            <person name="Lucas S."/>
            <person name="Han J."/>
            <person name="Lapidus A."/>
            <person name="Bruce D."/>
            <person name="Goodwin L."/>
            <person name="Pitluck S."/>
            <person name="Peters L."/>
            <person name="Kyrpides N."/>
            <person name="Mavromatis K."/>
            <person name="Ivanova N."/>
            <person name="Ovchinnikova G."/>
            <person name="Chertkov O."/>
            <person name="Detter J.C."/>
            <person name="Tapia R."/>
            <person name="Han C."/>
            <person name="Land M."/>
            <person name="Hauser L."/>
            <person name="Markowitz V."/>
            <person name="Cheng J.-F."/>
            <person name="Hugenholtz P."/>
            <person name="Woyke T."/>
            <person name="Wu D."/>
            <person name="Tindall B."/>
            <person name="Schuetze A."/>
            <person name="Brambilla E."/>
            <person name="Klenk H.-P."/>
            <person name="Eisen J.A."/>
        </authorList>
    </citation>
    <scope>NUCLEOTIDE SEQUENCE [LARGE SCALE GENOMIC DNA]</scope>
    <source>
        <strain evidence="3">ATCC 25205 / DSM 745 / LMG 13164 / NCIMB 1802</strain>
    </source>
</reference>
<feature type="transmembrane region" description="Helical" evidence="1">
    <location>
        <begin position="1304"/>
        <end position="1323"/>
    </location>
</feature>
<keyword evidence="3" id="KW-1185">Reference proteome</keyword>
<dbReference type="KEGG" id="cmr:Cycma_2310"/>
<dbReference type="eggNOG" id="ENOG503344Z">
    <property type="taxonomic scope" value="Bacteria"/>
</dbReference>
<dbReference type="Proteomes" id="UP000001635">
    <property type="component" value="Chromosome"/>
</dbReference>
<feature type="transmembrane region" description="Helical" evidence="1">
    <location>
        <begin position="317"/>
        <end position="338"/>
    </location>
</feature>
<sequence length="1331" mass="153033">MKFRDLRVWIFIFGIMLLIGAYLYQHSQTNQNQLESQGIKAIYLVKQNFLDSFYNYHVQLEGYFKRNFYAWAAKDGQKAASPMVEMFDKAPKFGVEKIHNFKADERPEPQLFANDGIALIHKDTSYRVKVKGFRFFLNDKTKDGNLPTLDFISLKRNIEEKLPNTLSQEKFTGRAFEVDHSVSINDLMAGNVQSLFFDRLFILDQSGMAIYPKGVAGLPVVNVDSLSHKQTVGERELGLKISGNEYKAFLSPAMIGNQVFYLLGAKEKSRFERVALKINFKILSAFITLLTLIFVSIPVISIFNLGDGDVLTKKRVMGLGLSLIMVMVISGFFFFSLFQNYENEYASEKNLHNVKSAFYLEVQQLINELEIFKEVIGNNIEDTKQSEVEINNDKEINEFLKFDLEGNILRMLLPKMDSSRNNIDFGIFPFISIANRDYVQKLKAVKEEKYFISAHSSKSTGELEGVISKKDKGVGFALTFQLDAIVPKISKNHRFFIFKPDGKVLLISKKVNTPVNYLQDGIGQEKWQEIKTLIENNKNAGDDKLWKTPIYVNGHEYQALLSPISSEYFNTENWVLYLEDTNLQHALHSLASLEGIAVFVPYLLVLVLLGLLTLVARKSSIYLSFEDFSFAWYSPSPRKRLRFLWLNTILLLDVILFIGIYLFLPLSIFKIYLWSALFAIQSGTCNFLLLATVGKDDGKKNINAFIVMACLLWVVLASILAYFTFLSQVGTQYFILTLFFIFLIAAMQVLCYYLYQTPKFPTVRFSKWDRTKTLFKLHRAFTQFWIRLTGAPVDKRVFAINLLLWLMIVGFLPGYFIHRQIFNQEKIIWNYVSEMEGITDQNGVMADSLKQMKLPEETIDSLPPFYMDLIKIHEEFRRNNFGRFSNQDDELITNFIAAPNQALIKAFNTKPNISSEKSNLWDAICSNVFFLMVLFLVLIWLFKMIMVLGNKIYLIDYHFTNAFGLLPEGVEKQDNSFVIGVDAAKSRDWVLQQFGWQSEEVLLVSLSRGEEMEMPEIKPIHKGVILENFHCLEDTNTLLSTMIAFQKNYGRKGLGLFVTSGRPLQEILPNEMSKQSKLLITEIFSDYLFQYVPIDFDNQKITLPFVGAEAKFIDEESKESYGQRMRSVLFNDEKTHDLAREIAYGPNAKAIASLITEEISRDELELPLSQERYEKCVLAIQRHNKAYYMNIWTELSLKERKMVYNYATEGFINFFNKETMTTLIQKGIVKMNPAMDRLVLFSESFRNFVCVFISEEEVARFKQDESRSGNAKMIQAAVFSFVLICIALISFYDPNILNETSAYISGFLGLVGTIYSLLAKGFGKKTSQESE</sequence>
<feature type="transmembrane region" description="Helical" evidence="1">
    <location>
        <begin position="797"/>
        <end position="817"/>
    </location>
</feature>
<dbReference type="STRING" id="880070.Cycma_2310"/>
<protein>
    <submittedName>
        <fullName evidence="2">Uncharacterized protein</fullName>
    </submittedName>
</protein>
<feature type="transmembrane region" description="Helical" evidence="1">
    <location>
        <begin position="7"/>
        <end position="24"/>
    </location>
</feature>
<dbReference type="RefSeq" id="WP_014020345.1">
    <property type="nucleotide sequence ID" value="NC_015914.1"/>
</dbReference>
<dbReference type="EMBL" id="CP002955">
    <property type="protein sequence ID" value="AEL26052.1"/>
    <property type="molecule type" value="Genomic_DNA"/>
</dbReference>
<feature type="transmembrane region" description="Helical" evidence="1">
    <location>
        <begin position="596"/>
        <end position="616"/>
    </location>
</feature>
<feature type="transmembrane region" description="Helical" evidence="1">
    <location>
        <begin position="733"/>
        <end position="755"/>
    </location>
</feature>
<name>G0J5Y9_CYCMS</name>
<gene>
    <name evidence="2" type="ordered locus">Cycma_2310</name>
</gene>
<feature type="transmembrane region" description="Helical" evidence="1">
    <location>
        <begin position="705"/>
        <end position="727"/>
    </location>
</feature>
<dbReference type="OrthoDB" id="1113021at2"/>
<feature type="transmembrane region" description="Helical" evidence="1">
    <location>
        <begin position="643"/>
        <end position="665"/>
    </location>
</feature>
<proteinExistence type="predicted"/>
<feature type="transmembrane region" description="Helical" evidence="1">
    <location>
        <begin position="282"/>
        <end position="305"/>
    </location>
</feature>
<feature type="transmembrane region" description="Helical" evidence="1">
    <location>
        <begin position="1273"/>
        <end position="1292"/>
    </location>
</feature>
<evidence type="ECO:0000313" key="3">
    <source>
        <dbReference type="Proteomes" id="UP000001635"/>
    </source>
</evidence>
<evidence type="ECO:0000256" key="1">
    <source>
        <dbReference type="SAM" id="Phobius"/>
    </source>
</evidence>
<feature type="transmembrane region" description="Helical" evidence="1">
    <location>
        <begin position="920"/>
        <end position="942"/>
    </location>
</feature>
<organism evidence="2 3">
    <name type="scientific">Cyclobacterium marinum (strain ATCC 25205 / DSM 745 / LMG 13164 / NCIMB 1802)</name>
    <name type="common">Flectobacillus marinus</name>
    <dbReference type="NCBI Taxonomy" id="880070"/>
    <lineage>
        <taxon>Bacteria</taxon>
        <taxon>Pseudomonadati</taxon>
        <taxon>Bacteroidota</taxon>
        <taxon>Cytophagia</taxon>
        <taxon>Cytophagales</taxon>
        <taxon>Cyclobacteriaceae</taxon>
        <taxon>Cyclobacterium</taxon>
    </lineage>
</organism>
<keyword evidence="1" id="KW-1133">Transmembrane helix</keyword>
<feature type="transmembrane region" description="Helical" evidence="1">
    <location>
        <begin position="671"/>
        <end position="693"/>
    </location>
</feature>
<keyword evidence="1" id="KW-0472">Membrane</keyword>
<accession>G0J5Y9</accession>
<keyword evidence="1" id="KW-0812">Transmembrane</keyword>
<dbReference type="HOGENOM" id="CLU_271232_0_0_10"/>